<feature type="transmembrane region" description="Helical" evidence="1">
    <location>
        <begin position="563"/>
        <end position="587"/>
    </location>
</feature>
<dbReference type="PANTHER" id="PTHR46825:SF9">
    <property type="entry name" value="BETA-LACTAMASE-RELATED DOMAIN-CONTAINING PROTEIN"/>
    <property type="match status" value="1"/>
</dbReference>
<comment type="caution">
    <text evidence="4">The sequence shown here is derived from an EMBL/GenBank/DDBJ whole genome shotgun (WGS) entry which is preliminary data.</text>
</comment>
<evidence type="ECO:0000256" key="1">
    <source>
        <dbReference type="SAM" id="Phobius"/>
    </source>
</evidence>
<sequence length="622" mass="69224">MARRITLFLSALAVLFINTLAGVHAQEPAPGTLDELKTKLAAEMQRQHIAGMMLAIVQDDSIVFSGGLGYSDIQKKTPVTDQHLFRGASITKMFVALGIMNLFKEGKLRPETKLRDIAPEIAFKNKWETTRPVTIAGLMEHTTGFSDKSPFEEYNFTGKQYTAKEAVEVFQDFMVSRWEPGQRHAYSSVNYAILDYIIGKVSGVPASEYLREKVFKPLQMPHANLALTGDGSDKYSKGYIWNGAHFQLVPHQPAFNAGYSSLNISAADLAHALKAYLSDWKIPSGQFLSEAALSDTETPHTYLSASAGLHSTYGYGNESHELGGHIFRGHRGAIGGFLSSFLYNRNARLGYAFAINTHNESFYRYADHLISQFILQKAPKPAPPVTYPVNIKAANPFLGYYRLSNPDQLYTGFFETLTNTIKVEASGRELNVRILGRGSMKWQAVDETGLRYNNQYAVTPRILLLKDSKSNPVIVDGTLYFEKTTAFAALASILCFAVSVLILVTTLFFLLGNLVLVLMKKIPRHQLLPKFSPVLITIGLTLVLLSISQLFEHMKQAAPTATLFIIWTVGKYLFALGTLLIVIILALKWKSLNSIGLKIYLVLIALSSCYLFQVLAENSWFW</sequence>
<evidence type="ECO:0000259" key="3">
    <source>
        <dbReference type="Pfam" id="PF00144"/>
    </source>
</evidence>
<evidence type="ECO:0000256" key="2">
    <source>
        <dbReference type="SAM" id="SignalP"/>
    </source>
</evidence>
<feature type="transmembrane region" description="Helical" evidence="1">
    <location>
        <begin position="486"/>
        <end position="519"/>
    </location>
</feature>
<keyword evidence="2" id="KW-0732">Signal</keyword>
<keyword evidence="1" id="KW-0812">Transmembrane</keyword>
<accession>A0ABN7R1U3</accession>
<feature type="domain" description="Beta-lactamase-related" evidence="3">
    <location>
        <begin position="39"/>
        <end position="368"/>
    </location>
</feature>
<dbReference type="RefSeq" id="WP_215231621.1">
    <property type="nucleotide sequence ID" value="NZ_CAJRAU010000001.1"/>
</dbReference>
<keyword evidence="4" id="KW-0031">Aminopeptidase</keyword>
<dbReference type="EC" id="3.4.11.19" evidence="4"/>
<organism evidence="4 5">
    <name type="scientific">Dyadobacter linearis</name>
    <dbReference type="NCBI Taxonomy" id="2823330"/>
    <lineage>
        <taxon>Bacteria</taxon>
        <taxon>Pseudomonadati</taxon>
        <taxon>Bacteroidota</taxon>
        <taxon>Cytophagia</taxon>
        <taxon>Cytophagales</taxon>
        <taxon>Spirosomataceae</taxon>
        <taxon>Dyadobacter</taxon>
    </lineage>
</organism>
<keyword evidence="5" id="KW-1185">Reference proteome</keyword>
<name>A0ABN7R1U3_9BACT</name>
<dbReference type="SUPFAM" id="SSF56601">
    <property type="entry name" value="beta-lactamase/transpeptidase-like"/>
    <property type="match status" value="1"/>
</dbReference>
<evidence type="ECO:0000313" key="4">
    <source>
        <dbReference type="EMBL" id="CAG5067447.1"/>
    </source>
</evidence>
<dbReference type="EMBL" id="CAJRAU010000001">
    <property type="protein sequence ID" value="CAG5067447.1"/>
    <property type="molecule type" value="Genomic_DNA"/>
</dbReference>
<dbReference type="Proteomes" id="UP000679725">
    <property type="component" value="Unassembled WGS sequence"/>
</dbReference>
<feature type="transmembrane region" description="Helical" evidence="1">
    <location>
        <begin position="531"/>
        <end position="551"/>
    </location>
</feature>
<dbReference type="Gene3D" id="3.40.710.10">
    <property type="entry name" value="DD-peptidase/beta-lactamase superfamily"/>
    <property type="match status" value="1"/>
</dbReference>
<keyword evidence="4" id="KW-0645">Protease</keyword>
<reference evidence="4 5" key="1">
    <citation type="submission" date="2021-04" db="EMBL/GenBank/DDBJ databases">
        <authorList>
            <person name="Rodrigo-Torres L."/>
            <person name="Arahal R. D."/>
            <person name="Lucena T."/>
        </authorList>
    </citation>
    <scope>NUCLEOTIDE SEQUENCE [LARGE SCALE GENOMIC DNA]</scope>
    <source>
        <strain evidence="4 5">CECT 9623</strain>
    </source>
</reference>
<gene>
    <name evidence="4" type="primary">dap_1</name>
    <name evidence="4" type="ORF">DYBT9623_00168</name>
</gene>
<proteinExistence type="predicted"/>
<keyword evidence="1" id="KW-1133">Transmembrane helix</keyword>
<feature type="chain" id="PRO_5045980396" evidence="2">
    <location>
        <begin position="26"/>
        <end position="622"/>
    </location>
</feature>
<feature type="signal peptide" evidence="2">
    <location>
        <begin position="1"/>
        <end position="25"/>
    </location>
</feature>
<keyword evidence="1" id="KW-0472">Membrane</keyword>
<keyword evidence="4" id="KW-0378">Hydrolase</keyword>
<dbReference type="InterPro" id="IPR050491">
    <property type="entry name" value="AmpC-like"/>
</dbReference>
<evidence type="ECO:0000313" key="5">
    <source>
        <dbReference type="Proteomes" id="UP000679725"/>
    </source>
</evidence>
<dbReference type="GO" id="GO:0004177">
    <property type="term" value="F:aminopeptidase activity"/>
    <property type="evidence" value="ECO:0007669"/>
    <property type="project" value="UniProtKB-KW"/>
</dbReference>
<dbReference type="InterPro" id="IPR001466">
    <property type="entry name" value="Beta-lactam-related"/>
</dbReference>
<dbReference type="InterPro" id="IPR012338">
    <property type="entry name" value="Beta-lactam/transpept-like"/>
</dbReference>
<dbReference type="PANTHER" id="PTHR46825">
    <property type="entry name" value="D-ALANYL-D-ALANINE-CARBOXYPEPTIDASE/ENDOPEPTIDASE AMPH"/>
    <property type="match status" value="1"/>
</dbReference>
<feature type="transmembrane region" description="Helical" evidence="1">
    <location>
        <begin position="599"/>
        <end position="616"/>
    </location>
</feature>
<protein>
    <submittedName>
        <fullName evidence="4">D-aminopeptidase</fullName>
        <ecNumber evidence="4">3.4.11.19</ecNumber>
    </submittedName>
</protein>
<dbReference type="Pfam" id="PF00144">
    <property type="entry name" value="Beta-lactamase"/>
    <property type="match status" value="1"/>
</dbReference>